<name>A0A2V4A752_9BACT</name>
<dbReference type="Gene3D" id="2.60.40.1120">
    <property type="entry name" value="Carboxypeptidase-like, regulatory domain"/>
    <property type="match status" value="1"/>
</dbReference>
<evidence type="ECO:0000256" key="2">
    <source>
        <dbReference type="ARBA" id="ARBA00022448"/>
    </source>
</evidence>
<accession>A0A2V4A752</accession>
<evidence type="ECO:0000256" key="4">
    <source>
        <dbReference type="ARBA" id="ARBA00022692"/>
    </source>
</evidence>
<evidence type="ECO:0000256" key="9">
    <source>
        <dbReference type="RuleBase" id="RU003357"/>
    </source>
</evidence>
<reference evidence="13 14" key="1">
    <citation type="submission" date="2018-05" db="EMBL/GenBank/DDBJ databases">
        <title>Marinifilum breve JC075T sp. nov., a marine bacterium isolated from Yongle Blue Hole in the South China Sea.</title>
        <authorList>
            <person name="Fu T."/>
        </authorList>
    </citation>
    <scope>NUCLEOTIDE SEQUENCE [LARGE SCALE GENOMIC DNA]</scope>
    <source>
        <strain evidence="13 14">JC075</strain>
    </source>
</reference>
<dbReference type="OrthoDB" id="9760333at2"/>
<keyword evidence="2 8" id="KW-0813">Transport</keyword>
<comment type="similarity">
    <text evidence="8 9">Belongs to the TonB-dependent receptor family.</text>
</comment>
<dbReference type="RefSeq" id="WP_110362042.1">
    <property type="nucleotide sequence ID" value="NZ_QFLI01000009.1"/>
</dbReference>
<evidence type="ECO:0000256" key="8">
    <source>
        <dbReference type="PROSITE-ProRule" id="PRU01360"/>
    </source>
</evidence>
<organism evidence="13 14">
    <name type="scientific">Marinifilum breve</name>
    <dbReference type="NCBI Taxonomy" id="2184082"/>
    <lineage>
        <taxon>Bacteria</taxon>
        <taxon>Pseudomonadati</taxon>
        <taxon>Bacteroidota</taxon>
        <taxon>Bacteroidia</taxon>
        <taxon>Marinilabiliales</taxon>
        <taxon>Marinifilaceae</taxon>
    </lineage>
</organism>
<dbReference type="GO" id="GO:0044718">
    <property type="term" value="P:siderophore transmembrane transport"/>
    <property type="evidence" value="ECO:0007669"/>
    <property type="project" value="TreeGrafter"/>
</dbReference>
<dbReference type="Proteomes" id="UP000248079">
    <property type="component" value="Unassembled WGS sequence"/>
</dbReference>
<dbReference type="Gene3D" id="2.170.130.10">
    <property type="entry name" value="TonB-dependent receptor, plug domain"/>
    <property type="match status" value="1"/>
</dbReference>
<protein>
    <submittedName>
        <fullName evidence="13">TonB-dependent receptor</fullName>
    </submittedName>
</protein>
<dbReference type="Pfam" id="PF07715">
    <property type="entry name" value="Plug"/>
    <property type="match status" value="1"/>
</dbReference>
<dbReference type="Pfam" id="PF00593">
    <property type="entry name" value="TonB_dep_Rec_b-barrel"/>
    <property type="match status" value="1"/>
</dbReference>
<evidence type="ECO:0000259" key="12">
    <source>
        <dbReference type="Pfam" id="PF07715"/>
    </source>
</evidence>
<keyword evidence="14" id="KW-1185">Reference proteome</keyword>
<dbReference type="InterPro" id="IPR000531">
    <property type="entry name" value="Beta-barrel_TonB"/>
</dbReference>
<keyword evidence="4 8" id="KW-0812">Transmembrane</keyword>
<feature type="domain" description="TonB-dependent receptor plug" evidence="12">
    <location>
        <begin position="128"/>
        <end position="232"/>
    </location>
</feature>
<dbReference type="InterPro" id="IPR012910">
    <property type="entry name" value="Plug_dom"/>
</dbReference>
<keyword evidence="7 8" id="KW-0998">Cell outer membrane</keyword>
<dbReference type="Pfam" id="PF13715">
    <property type="entry name" value="CarbopepD_reg_2"/>
    <property type="match status" value="1"/>
</dbReference>
<evidence type="ECO:0000256" key="3">
    <source>
        <dbReference type="ARBA" id="ARBA00022452"/>
    </source>
</evidence>
<evidence type="ECO:0000256" key="6">
    <source>
        <dbReference type="ARBA" id="ARBA00023136"/>
    </source>
</evidence>
<dbReference type="InterPro" id="IPR008969">
    <property type="entry name" value="CarboxyPept-like_regulatory"/>
</dbReference>
<proteinExistence type="inferred from homology"/>
<keyword evidence="3 8" id="KW-1134">Transmembrane beta strand</keyword>
<comment type="subcellular location">
    <subcellularLocation>
        <location evidence="1 8">Cell outer membrane</location>
        <topology evidence="1 8">Multi-pass membrane protein</topology>
    </subcellularLocation>
</comment>
<dbReference type="GO" id="GO:0015344">
    <property type="term" value="F:siderophore uptake transmembrane transporter activity"/>
    <property type="evidence" value="ECO:0007669"/>
    <property type="project" value="TreeGrafter"/>
</dbReference>
<evidence type="ECO:0000313" key="13">
    <source>
        <dbReference type="EMBL" id="PXX97747.1"/>
    </source>
</evidence>
<dbReference type="GO" id="GO:0009279">
    <property type="term" value="C:cell outer membrane"/>
    <property type="evidence" value="ECO:0007669"/>
    <property type="project" value="UniProtKB-SubCell"/>
</dbReference>
<evidence type="ECO:0000256" key="5">
    <source>
        <dbReference type="ARBA" id="ARBA00023077"/>
    </source>
</evidence>
<feature type="domain" description="TonB-dependent receptor-like beta-barrel" evidence="11">
    <location>
        <begin position="358"/>
        <end position="746"/>
    </location>
</feature>
<evidence type="ECO:0000259" key="11">
    <source>
        <dbReference type="Pfam" id="PF00593"/>
    </source>
</evidence>
<feature type="chain" id="PRO_5015916991" evidence="10">
    <location>
        <begin position="23"/>
        <end position="784"/>
    </location>
</feature>
<keyword evidence="13" id="KW-0675">Receptor</keyword>
<dbReference type="InterPro" id="IPR037066">
    <property type="entry name" value="Plug_dom_sf"/>
</dbReference>
<evidence type="ECO:0000256" key="10">
    <source>
        <dbReference type="SAM" id="SignalP"/>
    </source>
</evidence>
<dbReference type="SUPFAM" id="SSF49464">
    <property type="entry name" value="Carboxypeptidase regulatory domain-like"/>
    <property type="match status" value="1"/>
</dbReference>
<dbReference type="PANTHER" id="PTHR30069:SF57">
    <property type="entry name" value="TONB-DEPENDENT RECEPTOR"/>
    <property type="match status" value="1"/>
</dbReference>
<evidence type="ECO:0000313" key="14">
    <source>
        <dbReference type="Proteomes" id="UP000248079"/>
    </source>
</evidence>
<keyword evidence="5 9" id="KW-0798">TonB box</keyword>
<dbReference type="InterPro" id="IPR039426">
    <property type="entry name" value="TonB-dep_rcpt-like"/>
</dbReference>
<dbReference type="EMBL" id="QFLI01000009">
    <property type="protein sequence ID" value="PXX97747.1"/>
    <property type="molecule type" value="Genomic_DNA"/>
</dbReference>
<dbReference type="PANTHER" id="PTHR30069">
    <property type="entry name" value="TONB-DEPENDENT OUTER MEMBRANE RECEPTOR"/>
    <property type="match status" value="1"/>
</dbReference>
<gene>
    <name evidence="13" type="ORF">DF185_17405</name>
</gene>
<dbReference type="AlphaFoldDB" id="A0A2V4A752"/>
<sequence length="784" mass="86823">MKKSLKLCLSVALMVLSMVSFAQQHKRTDANVYGHVLAGGEHLPFATISIEGTTIGTAADETGHFQIVNLPLGTLKIKAQALGYKSQVVEVEFKKGESKEVHFELEKDVLGIDEVVVTGDRNEKNRTESSTIVNTLTSKLFATTQSVTLSESLNFAPGLRMENNCQNCGFTQVRMNGMEGPYSQVLINSRPIFSGLAGVYGLELMPANMIERIEVVRGGGSALYGSNAIAGTINLILKDPVNNSYEFGASTGLVGVGVDGGGDAAEDHTINMNTSLVSSDGKTGLAVYGFFRDRAPFDANDDTFSEISQLKNTTVGSRFFHRFSARSKVSLDFFNIKENRRGGDKFAYVEHEAGIAEALRHDITTGAVTYDQFFREKDLWSVYVSGQKVDRNSYYGAEQSLSDYGKTKGFTYTVGSQYNANFENSNITFGIENVAETLKDRKLGYLDVDNAVVNPDGSVTIPHTDNTTVADQDKNTLGIFSQYEIEFNRLSVSVGARFDRYSVKDKDHGGKETGNVFSPRVTLKYDIKEHLQARASYSKGYRAPQVFDEDLHIETSGSRQVLHENADDLEQETSHSYMASLDFNKKIGNTFVGFLVEGFYTKLDNPFANEYGEPDADGTVIYTRVNAKEGAVVKGLNMELNVVPSDKLSVKGGFTLQSSKYKEAQEFNEKKFFRTPEKYGYFTLDWRPAKNFGISSTGNYTGSMLVPHNDEVLVDSDSFFDLGMKFRYDIKLNGAKLQLYTGVKNIFNSYQDDHDRGIDRDPGYLYGPLNPRTIYFGIKIGNLL</sequence>
<feature type="signal peptide" evidence="10">
    <location>
        <begin position="1"/>
        <end position="22"/>
    </location>
</feature>
<dbReference type="PROSITE" id="PS52016">
    <property type="entry name" value="TONB_DEPENDENT_REC_3"/>
    <property type="match status" value="1"/>
</dbReference>
<dbReference type="InterPro" id="IPR036942">
    <property type="entry name" value="Beta-barrel_TonB_sf"/>
</dbReference>
<evidence type="ECO:0000256" key="7">
    <source>
        <dbReference type="ARBA" id="ARBA00023237"/>
    </source>
</evidence>
<dbReference type="SUPFAM" id="SSF56935">
    <property type="entry name" value="Porins"/>
    <property type="match status" value="1"/>
</dbReference>
<comment type="caution">
    <text evidence="13">The sequence shown here is derived from an EMBL/GenBank/DDBJ whole genome shotgun (WGS) entry which is preliminary data.</text>
</comment>
<evidence type="ECO:0000256" key="1">
    <source>
        <dbReference type="ARBA" id="ARBA00004571"/>
    </source>
</evidence>
<keyword evidence="6 8" id="KW-0472">Membrane</keyword>
<keyword evidence="10" id="KW-0732">Signal</keyword>
<dbReference type="Gene3D" id="2.40.170.20">
    <property type="entry name" value="TonB-dependent receptor, beta-barrel domain"/>
    <property type="match status" value="1"/>
</dbReference>